<dbReference type="PROSITE" id="PS50102">
    <property type="entry name" value="RRM"/>
    <property type="match status" value="2"/>
</dbReference>
<dbReference type="PANTHER" id="PTHR48032">
    <property type="entry name" value="RNA-BINDING PROTEIN MUSASHI HOMOLOG RBP6"/>
    <property type="match status" value="1"/>
</dbReference>
<reference evidence="6 7" key="1">
    <citation type="journal article" date="2018" name="Mol. Biol. Evol.">
        <title>Analysis of the draft genome of the red seaweed Gracilariopsis chorda provides insights into genome size evolution in Rhodophyta.</title>
        <authorList>
            <person name="Lee J."/>
            <person name="Yang E.C."/>
            <person name="Graf L."/>
            <person name="Yang J.H."/>
            <person name="Qiu H."/>
            <person name="Zel Zion U."/>
            <person name="Chan C.X."/>
            <person name="Stephens T.G."/>
            <person name="Weber A.P.M."/>
            <person name="Boo G.H."/>
            <person name="Boo S.M."/>
            <person name="Kim K.M."/>
            <person name="Shin Y."/>
            <person name="Jung M."/>
            <person name="Lee S.J."/>
            <person name="Yim H.S."/>
            <person name="Lee J.H."/>
            <person name="Bhattacharya D."/>
            <person name="Yoon H.S."/>
        </authorList>
    </citation>
    <scope>NUCLEOTIDE SEQUENCE [LARGE SCALE GENOMIC DNA]</scope>
    <source>
        <strain evidence="6 7">SKKU-2015</strain>
        <tissue evidence="6">Whole body</tissue>
    </source>
</reference>
<evidence type="ECO:0000256" key="2">
    <source>
        <dbReference type="ARBA" id="ARBA00022884"/>
    </source>
</evidence>
<dbReference type="GO" id="GO:0006417">
    <property type="term" value="P:regulation of translation"/>
    <property type="evidence" value="ECO:0007669"/>
    <property type="project" value="TreeGrafter"/>
</dbReference>
<proteinExistence type="predicted"/>
<keyword evidence="7" id="KW-1185">Reference proteome</keyword>
<dbReference type="STRING" id="448386.A0A2V3IP63"/>
<feature type="compositionally biased region" description="Basic and acidic residues" evidence="4">
    <location>
        <begin position="187"/>
        <end position="199"/>
    </location>
</feature>
<dbReference type="Pfam" id="PF00076">
    <property type="entry name" value="RRM_1"/>
    <property type="match status" value="2"/>
</dbReference>
<dbReference type="EMBL" id="NBIV01000108">
    <property type="protein sequence ID" value="PXF43876.1"/>
    <property type="molecule type" value="Genomic_DNA"/>
</dbReference>
<evidence type="ECO:0000256" key="4">
    <source>
        <dbReference type="SAM" id="MobiDB-lite"/>
    </source>
</evidence>
<dbReference type="InterPro" id="IPR035979">
    <property type="entry name" value="RBD_domain_sf"/>
</dbReference>
<dbReference type="SMART" id="SM00360">
    <property type="entry name" value="RRM"/>
    <property type="match status" value="2"/>
</dbReference>
<name>A0A2V3IP63_9FLOR</name>
<gene>
    <name evidence="6" type="ORF">BWQ96_06342</name>
</gene>
<dbReference type="InterPro" id="IPR000504">
    <property type="entry name" value="RRM_dom"/>
</dbReference>
<feature type="compositionally biased region" description="Polar residues" evidence="4">
    <location>
        <begin position="319"/>
        <end position="339"/>
    </location>
</feature>
<dbReference type="PANTHER" id="PTHR48032:SF6">
    <property type="entry name" value="RNA-BINDING (RRM_RBD_RNP MOTIFS) FAMILY PROTEIN"/>
    <property type="match status" value="1"/>
</dbReference>
<dbReference type="Proteomes" id="UP000247409">
    <property type="component" value="Unassembled WGS sequence"/>
</dbReference>
<organism evidence="6 7">
    <name type="scientific">Gracilariopsis chorda</name>
    <dbReference type="NCBI Taxonomy" id="448386"/>
    <lineage>
        <taxon>Eukaryota</taxon>
        <taxon>Rhodophyta</taxon>
        <taxon>Florideophyceae</taxon>
        <taxon>Rhodymeniophycidae</taxon>
        <taxon>Gracilariales</taxon>
        <taxon>Gracilariaceae</taxon>
        <taxon>Gracilariopsis</taxon>
    </lineage>
</organism>
<evidence type="ECO:0000313" key="6">
    <source>
        <dbReference type="EMBL" id="PXF43876.1"/>
    </source>
</evidence>
<comment type="caution">
    <text evidence="6">The sequence shown here is derived from an EMBL/GenBank/DDBJ whole genome shotgun (WGS) entry which is preliminary data.</text>
</comment>
<keyword evidence="2 3" id="KW-0694">RNA-binding</keyword>
<evidence type="ECO:0000256" key="1">
    <source>
        <dbReference type="ARBA" id="ARBA00022737"/>
    </source>
</evidence>
<evidence type="ECO:0000256" key="3">
    <source>
        <dbReference type="PROSITE-ProRule" id="PRU00176"/>
    </source>
</evidence>
<dbReference type="AlphaFoldDB" id="A0A2V3IP63"/>
<dbReference type="SUPFAM" id="SSF54928">
    <property type="entry name" value="RNA-binding domain, RBD"/>
    <property type="match status" value="2"/>
</dbReference>
<protein>
    <submittedName>
        <fullName evidence="6">RNA-binding protein Musashi-like</fullName>
    </submittedName>
</protein>
<dbReference type="Gene3D" id="3.30.70.330">
    <property type="match status" value="2"/>
</dbReference>
<evidence type="ECO:0000313" key="7">
    <source>
        <dbReference type="Proteomes" id="UP000247409"/>
    </source>
</evidence>
<feature type="region of interest" description="Disordered" evidence="4">
    <location>
        <begin position="295"/>
        <end position="342"/>
    </location>
</feature>
<dbReference type="GO" id="GO:0003729">
    <property type="term" value="F:mRNA binding"/>
    <property type="evidence" value="ECO:0007669"/>
    <property type="project" value="TreeGrafter"/>
</dbReference>
<feature type="domain" description="RRM" evidence="5">
    <location>
        <begin position="19"/>
        <end position="97"/>
    </location>
</feature>
<evidence type="ECO:0000259" key="5">
    <source>
        <dbReference type="PROSITE" id="PS50102"/>
    </source>
</evidence>
<keyword evidence="1" id="KW-0677">Repeat</keyword>
<sequence>MAAPLNPPSNSSAQSTTHKKVFVGGLSWETDEQSLRDYFGRYGSVSDCVIMRDRLTGHPRGFGFVTYEDQLVAERVAAEFHELDGRQVEAKIAVPRSECVPPSRSNAWRATKKVFIGGLPATCREADLHAHFIRFGDIAECQVMYDHQTGNSRGFGFVTFTSELTVDKVVDIDHEIMQKHVEVKRAEPKQALDARRGREAAAAPLPFSSTQSSTSSLHVSPQKQQSHLSQTSQNLQSHLASAVSIPYGSYPSALPNTSSIALARSPPAQSPFHSISPWSGVFSSGAGSSWTSVQASSGYGSGKVKDPTSIRSVHPSGVAPNSLSPQSSAVPSQTTSRTSPAGMGFFTPAQSYSPDLAQCAYDAFYAASAPLNSFASDLTSVIPSTRTERRFHPYSTRERIERSYR</sequence>
<feature type="compositionally biased region" description="Polar residues" evidence="4">
    <location>
        <begin position="217"/>
        <end position="235"/>
    </location>
</feature>
<dbReference type="CDD" id="cd12325">
    <property type="entry name" value="RRM1_hnRNPA_hnRNPD_like"/>
    <property type="match status" value="1"/>
</dbReference>
<dbReference type="InterPro" id="IPR012677">
    <property type="entry name" value="Nucleotide-bd_a/b_plait_sf"/>
</dbReference>
<accession>A0A2V3IP63</accession>
<feature type="domain" description="RRM" evidence="5">
    <location>
        <begin position="112"/>
        <end position="188"/>
    </location>
</feature>
<feature type="region of interest" description="Disordered" evidence="4">
    <location>
        <begin position="187"/>
        <end position="235"/>
    </location>
</feature>
<dbReference type="OrthoDB" id="1875751at2759"/>